<evidence type="ECO:0000256" key="2">
    <source>
        <dbReference type="RuleBase" id="RU003616"/>
    </source>
</evidence>
<dbReference type="EMBL" id="JARGDL010000001">
    <property type="protein sequence ID" value="MDF1610595.1"/>
    <property type="molecule type" value="Genomic_DNA"/>
</dbReference>
<evidence type="ECO:0000259" key="3">
    <source>
        <dbReference type="PROSITE" id="PS01031"/>
    </source>
</evidence>
<organism evidence="4 5">
    <name type="scientific">Stygiobacter electus</name>
    <dbReference type="NCBI Taxonomy" id="3032292"/>
    <lineage>
        <taxon>Bacteria</taxon>
        <taxon>Pseudomonadati</taxon>
        <taxon>Ignavibacteriota</taxon>
        <taxon>Ignavibacteria</taxon>
        <taxon>Ignavibacteriales</taxon>
        <taxon>Melioribacteraceae</taxon>
        <taxon>Stygiobacter</taxon>
    </lineage>
</organism>
<gene>
    <name evidence="4" type="ORF">P0M35_00400</name>
</gene>
<proteinExistence type="inferred from homology"/>
<protein>
    <submittedName>
        <fullName evidence="4">Hsp20/alpha crystallin family protein</fullName>
    </submittedName>
</protein>
<accession>A0AAE3NXU6</accession>
<comment type="similarity">
    <text evidence="1 2">Belongs to the small heat shock protein (HSP20) family.</text>
</comment>
<evidence type="ECO:0000313" key="5">
    <source>
        <dbReference type="Proteomes" id="UP001221302"/>
    </source>
</evidence>
<name>A0AAE3NXU6_9BACT</name>
<dbReference type="Gene3D" id="2.60.40.790">
    <property type="match status" value="1"/>
</dbReference>
<dbReference type="Proteomes" id="UP001221302">
    <property type="component" value="Unassembled WGS sequence"/>
</dbReference>
<dbReference type="RefSeq" id="WP_321534360.1">
    <property type="nucleotide sequence ID" value="NZ_JARGDL010000001.1"/>
</dbReference>
<dbReference type="InterPro" id="IPR008978">
    <property type="entry name" value="HSP20-like_chaperone"/>
</dbReference>
<feature type="domain" description="SHSP" evidence="3">
    <location>
        <begin position="20"/>
        <end position="130"/>
    </location>
</feature>
<dbReference type="InterPro" id="IPR002068">
    <property type="entry name" value="A-crystallin/Hsp20_dom"/>
</dbReference>
<comment type="caution">
    <text evidence="4">The sequence shown here is derived from an EMBL/GenBank/DDBJ whole genome shotgun (WGS) entry which is preliminary data.</text>
</comment>
<reference evidence="4" key="1">
    <citation type="submission" date="2023-03" db="EMBL/GenBank/DDBJ databases">
        <title>Stygiobacter electus gen. nov., sp. nov., facultatively anaerobic thermotolerant bacterium of the class Ignavibacteria from a well of Yessentuki mineral water deposit.</title>
        <authorList>
            <person name="Podosokorskaya O.A."/>
            <person name="Elcheninov A.G."/>
            <person name="Petrova N.F."/>
            <person name="Zavarzina D.G."/>
            <person name="Kublanov I.V."/>
            <person name="Merkel A.Y."/>
        </authorList>
    </citation>
    <scope>NUCLEOTIDE SEQUENCE</scope>
    <source>
        <strain evidence="4">09-Me</strain>
    </source>
</reference>
<dbReference type="AlphaFoldDB" id="A0AAE3NXU6"/>
<dbReference type="PROSITE" id="PS01031">
    <property type="entry name" value="SHSP"/>
    <property type="match status" value="1"/>
</dbReference>
<evidence type="ECO:0000313" key="4">
    <source>
        <dbReference type="EMBL" id="MDF1610595.1"/>
    </source>
</evidence>
<dbReference type="InterPro" id="IPR031107">
    <property type="entry name" value="Small_HSP"/>
</dbReference>
<sequence length="130" mass="15309">MTEVKDALEVKQKRTWDEALEKESWVAPLIDIYETDDDFFLNAYMPGVKKEDVKIKLEDGNLVIMGRIDYEETINKKYVLQETVLGNYYRRFKISDSIDETKIDAKLENGILNVKLPKHERVKPRTIEIK</sequence>
<dbReference type="CDD" id="cd06464">
    <property type="entry name" value="ACD_sHsps-like"/>
    <property type="match status" value="1"/>
</dbReference>
<dbReference type="Pfam" id="PF00011">
    <property type="entry name" value="HSP20"/>
    <property type="match status" value="1"/>
</dbReference>
<keyword evidence="5" id="KW-1185">Reference proteome</keyword>
<evidence type="ECO:0000256" key="1">
    <source>
        <dbReference type="PROSITE-ProRule" id="PRU00285"/>
    </source>
</evidence>
<dbReference type="SUPFAM" id="SSF49764">
    <property type="entry name" value="HSP20-like chaperones"/>
    <property type="match status" value="1"/>
</dbReference>
<dbReference type="PANTHER" id="PTHR11527">
    <property type="entry name" value="HEAT-SHOCK PROTEIN 20 FAMILY MEMBER"/>
    <property type="match status" value="1"/>
</dbReference>